<name>A0A5J5IYB0_9MICO</name>
<feature type="active site" description="Proton donor" evidence="3">
    <location>
        <position position="359"/>
    </location>
</feature>
<evidence type="ECO:0000256" key="1">
    <source>
        <dbReference type="ARBA" id="ARBA00001933"/>
    </source>
</evidence>
<dbReference type="AlphaFoldDB" id="A0A5J5IYB0"/>
<dbReference type="PANTHER" id="PTHR43727:SF2">
    <property type="entry name" value="GROUP IV DECARBOXYLASE"/>
    <property type="match status" value="1"/>
</dbReference>
<dbReference type="InterPro" id="IPR017530">
    <property type="entry name" value="DCO2ase_PEP1"/>
</dbReference>
<evidence type="ECO:0000313" key="6">
    <source>
        <dbReference type="Proteomes" id="UP000325827"/>
    </source>
</evidence>
<dbReference type="PANTHER" id="PTHR43727">
    <property type="entry name" value="DIAMINOPIMELATE DECARBOXYLASE"/>
    <property type="match status" value="1"/>
</dbReference>
<dbReference type="Pfam" id="PF02784">
    <property type="entry name" value="Orn_Arg_deC_N"/>
    <property type="match status" value="1"/>
</dbReference>
<evidence type="ECO:0000256" key="3">
    <source>
        <dbReference type="PIRSR" id="PIRSR600183-50"/>
    </source>
</evidence>
<dbReference type="Proteomes" id="UP000325827">
    <property type="component" value="Unassembled WGS sequence"/>
</dbReference>
<dbReference type="SUPFAM" id="SSF51419">
    <property type="entry name" value="PLP-binding barrel"/>
    <property type="match status" value="1"/>
</dbReference>
<dbReference type="PROSITE" id="PS00879">
    <property type="entry name" value="ODR_DC_2_2"/>
    <property type="match status" value="1"/>
</dbReference>
<comment type="cofactor">
    <cofactor evidence="1 3">
        <name>pyridoxal 5'-phosphate</name>
        <dbReference type="ChEBI" id="CHEBI:597326"/>
    </cofactor>
</comment>
<dbReference type="CDD" id="cd06839">
    <property type="entry name" value="PLPDE_III_Btrk_like"/>
    <property type="match status" value="1"/>
</dbReference>
<keyword evidence="2 3" id="KW-0663">Pyridoxal phosphate</keyword>
<dbReference type="OrthoDB" id="9802241at2"/>
<dbReference type="InterPro" id="IPR000183">
    <property type="entry name" value="Orn/DAP/Arg_de-COase"/>
</dbReference>
<sequence length="408" mass="42951">MNANDHVAPFGTIDGELRVGGMPLSRLAARVGSTPFFAYDRGLLDARVDRLRAALPERVELSFAMKANPMPAVVQHLARRVDRIDVASGLEMQAALDSTIRPDRVSFAGPGKAPAEIRQAVAAGIIVEVESTTELDRVLAAGDALGITPTVAIRVNPDFAVKGSGMRMGGGPQQFGIDAEQVPAVLQKYSSTGIDVLGFHVFAGSQNLNAEIIAESQRRTVDLVTDLSAHLPTALRYLNLGGGFGIPYTERDQPLDLDAIGGALADLVDGPIADRFPEASPVIELGRYLVGECGVYVTKVLDRKVSRGKTYLVVDGGMHHQLAASGNFGQAIRRNYPLVVGNRVEETSGEGVTVVGCLCTPLDLLGDDVALPAAGIDDLIVIFQAGAYGLTASPTAFLGHPAPAEVLV</sequence>
<dbReference type="InterPro" id="IPR029066">
    <property type="entry name" value="PLP-binding_barrel"/>
</dbReference>
<proteinExistence type="predicted"/>
<reference evidence="6" key="1">
    <citation type="submission" date="2019-09" db="EMBL/GenBank/DDBJ databases">
        <title>Mumia zhuanghuii sp. nov. isolated from the intestinal contents of plateau pika (Ochotona curzoniae) in the Qinghai-Tibet plateau of China.</title>
        <authorList>
            <person name="Tian Z."/>
        </authorList>
    </citation>
    <scope>NUCLEOTIDE SEQUENCE [LARGE SCALE GENOMIC DNA]</scope>
    <source>
        <strain evidence="6">JCM 30598</strain>
    </source>
</reference>
<feature type="modified residue" description="N6-(pyridoxal phosphate)lysine" evidence="3">
    <location>
        <position position="66"/>
    </location>
</feature>
<dbReference type="EMBL" id="VYSA01000003">
    <property type="protein sequence ID" value="KAA9106481.1"/>
    <property type="molecule type" value="Genomic_DNA"/>
</dbReference>
<evidence type="ECO:0000259" key="4">
    <source>
        <dbReference type="Pfam" id="PF02784"/>
    </source>
</evidence>
<dbReference type="Gene3D" id="3.20.20.10">
    <property type="entry name" value="Alanine racemase"/>
    <property type="match status" value="1"/>
</dbReference>
<evidence type="ECO:0000313" key="5">
    <source>
        <dbReference type="EMBL" id="KAA9106481.1"/>
    </source>
</evidence>
<feature type="domain" description="Orn/DAP/Arg decarboxylase 2 N-terminal" evidence="4">
    <location>
        <begin position="44"/>
        <end position="290"/>
    </location>
</feature>
<dbReference type="Gene3D" id="2.40.37.10">
    <property type="entry name" value="Lyase, Ornithine Decarboxylase, Chain A, domain 1"/>
    <property type="match status" value="1"/>
</dbReference>
<dbReference type="InterPro" id="IPR022657">
    <property type="entry name" value="De-COase2_CS"/>
</dbReference>
<dbReference type="GO" id="GO:0008836">
    <property type="term" value="F:diaminopimelate decarboxylase activity"/>
    <property type="evidence" value="ECO:0007669"/>
    <property type="project" value="TreeGrafter"/>
</dbReference>
<protein>
    <submittedName>
        <fullName evidence="5">Pyridoxal-dependent decarboxylase, exosortase A system-associated</fullName>
    </submittedName>
</protein>
<dbReference type="InterPro" id="IPR009006">
    <property type="entry name" value="Ala_racemase/Decarboxylase_C"/>
</dbReference>
<keyword evidence="6" id="KW-1185">Reference proteome</keyword>
<organism evidence="5 6">
    <name type="scientific">Microbacterium rhizomatis</name>
    <dbReference type="NCBI Taxonomy" id="1631477"/>
    <lineage>
        <taxon>Bacteria</taxon>
        <taxon>Bacillati</taxon>
        <taxon>Actinomycetota</taxon>
        <taxon>Actinomycetes</taxon>
        <taxon>Micrococcales</taxon>
        <taxon>Microbacteriaceae</taxon>
        <taxon>Microbacterium</taxon>
    </lineage>
</organism>
<dbReference type="NCBIfam" id="TIGR03099">
    <property type="entry name" value="dCO2ase_PEP1"/>
    <property type="match status" value="1"/>
</dbReference>
<dbReference type="GO" id="GO:0009089">
    <property type="term" value="P:lysine biosynthetic process via diaminopimelate"/>
    <property type="evidence" value="ECO:0007669"/>
    <property type="project" value="TreeGrafter"/>
</dbReference>
<dbReference type="InterPro" id="IPR022644">
    <property type="entry name" value="De-COase2_N"/>
</dbReference>
<evidence type="ECO:0000256" key="2">
    <source>
        <dbReference type="ARBA" id="ARBA00022898"/>
    </source>
</evidence>
<dbReference type="SUPFAM" id="SSF50621">
    <property type="entry name" value="Alanine racemase C-terminal domain-like"/>
    <property type="match status" value="1"/>
</dbReference>
<dbReference type="PRINTS" id="PR01179">
    <property type="entry name" value="ODADCRBXLASE"/>
</dbReference>
<comment type="caution">
    <text evidence="5">The sequence shown here is derived from an EMBL/GenBank/DDBJ whole genome shotgun (WGS) entry which is preliminary data.</text>
</comment>
<accession>A0A5J5IYB0</accession>
<gene>
    <name evidence="5" type="ORF">F6B43_15175</name>
</gene>
<dbReference type="RefSeq" id="WP_150449830.1">
    <property type="nucleotide sequence ID" value="NZ_VYSA01000003.1"/>
</dbReference>